<evidence type="ECO:0008006" key="3">
    <source>
        <dbReference type="Google" id="ProtNLM"/>
    </source>
</evidence>
<proteinExistence type="predicted"/>
<evidence type="ECO:0000313" key="1">
    <source>
        <dbReference type="EMBL" id="XAE44906.1"/>
    </source>
</evidence>
<gene>
    <name evidence="1" type="ORF">AAC691_11025</name>
</gene>
<evidence type="ECO:0000313" key="2">
    <source>
        <dbReference type="Proteomes" id="UP001449795"/>
    </source>
</evidence>
<sequence length="118" mass="11313">MSEWNPTNFPEGIAAAAGIQIGAVSRVAALTLYAVVPVLGAVAANSTAEQMLPVPGVAAGDVVLAVNKPGAQAGLGIVGMRVAGAGSVGVTFANVTAAPVTPASGETYAIVCITPGAA</sequence>
<dbReference type="Proteomes" id="UP001449795">
    <property type="component" value="Chromosome"/>
</dbReference>
<accession>A0ABZ3DBX5</accession>
<keyword evidence="2" id="KW-1185">Reference proteome</keyword>
<dbReference type="RefSeq" id="WP_342630095.1">
    <property type="nucleotide sequence ID" value="NZ_CP152276.1"/>
</dbReference>
<dbReference type="EMBL" id="CP152276">
    <property type="protein sequence ID" value="XAE44906.1"/>
    <property type="molecule type" value="Genomic_DNA"/>
</dbReference>
<reference evidence="1 2" key="1">
    <citation type="submission" date="2024-04" db="EMBL/GenBank/DDBJ databases">
        <title>Complete genome sequence of Nguyenibacter vanlangesis HBCM-1154, a strain capable of nitrogen fixation, IAA production, and phosphorus solubilization isolated from sugarcane soil.</title>
        <authorList>
            <person name="MY HANH P."/>
        </authorList>
    </citation>
    <scope>NUCLEOTIDE SEQUENCE [LARGE SCALE GENOMIC DNA]</scope>
    <source>
        <strain evidence="1 2">HBCM 1154</strain>
    </source>
</reference>
<protein>
    <recommendedName>
        <fullName evidence="3">Bacteriophage lambda head decoration protein D</fullName>
    </recommendedName>
</protein>
<organism evidence="1 2">
    <name type="scientific">Nguyenibacter vanlangensis</name>
    <dbReference type="NCBI Taxonomy" id="1216886"/>
    <lineage>
        <taxon>Bacteria</taxon>
        <taxon>Pseudomonadati</taxon>
        <taxon>Pseudomonadota</taxon>
        <taxon>Alphaproteobacteria</taxon>
        <taxon>Acetobacterales</taxon>
        <taxon>Acetobacteraceae</taxon>
        <taxon>Nguyenibacter</taxon>
    </lineage>
</organism>
<name>A0ABZ3DBX5_9PROT</name>